<dbReference type="Proteomes" id="UP001197114">
    <property type="component" value="Unassembled WGS sequence"/>
</dbReference>
<evidence type="ECO:0000313" key="6">
    <source>
        <dbReference type="EMBL" id="MBW5420821.1"/>
    </source>
</evidence>
<dbReference type="NCBIfam" id="TIGR03945">
    <property type="entry name" value="PLP_SbnA_fam"/>
    <property type="match status" value="1"/>
</dbReference>
<evidence type="ECO:0000256" key="3">
    <source>
        <dbReference type="ARBA" id="ARBA00022679"/>
    </source>
</evidence>
<comment type="cofactor">
    <cofactor evidence="1">
        <name>pyridoxal 5'-phosphate</name>
        <dbReference type="ChEBI" id="CHEBI:597326"/>
    </cofactor>
</comment>
<dbReference type="SUPFAM" id="SSF53686">
    <property type="entry name" value="Tryptophan synthase beta subunit-like PLP-dependent enzymes"/>
    <property type="match status" value="1"/>
</dbReference>
<dbReference type="Pfam" id="PF00291">
    <property type="entry name" value="PALP"/>
    <property type="match status" value="1"/>
</dbReference>
<dbReference type="Gene3D" id="3.40.50.1100">
    <property type="match status" value="2"/>
</dbReference>
<proteinExistence type="predicted"/>
<dbReference type="EMBL" id="WMBF01000021">
    <property type="protein sequence ID" value="MBW5420821.1"/>
    <property type="molecule type" value="Genomic_DNA"/>
</dbReference>
<dbReference type="InterPro" id="IPR036052">
    <property type="entry name" value="TrpB-like_PALP_sf"/>
</dbReference>
<dbReference type="InterPro" id="IPR001926">
    <property type="entry name" value="TrpB-like_PALP"/>
</dbReference>
<evidence type="ECO:0000256" key="1">
    <source>
        <dbReference type="ARBA" id="ARBA00001933"/>
    </source>
</evidence>
<dbReference type="InterPro" id="IPR050214">
    <property type="entry name" value="Cys_Synth/Cystath_Beta-Synth"/>
</dbReference>
<dbReference type="InterPro" id="IPR023927">
    <property type="entry name" value="SbnA"/>
</dbReference>
<feature type="domain" description="Tryptophan synthase beta chain-like PALP" evidence="5">
    <location>
        <begin position="25"/>
        <end position="292"/>
    </location>
</feature>
<protein>
    <submittedName>
        <fullName evidence="6">2,3-diaminopropionate biosynthesis protein SbnA</fullName>
    </submittedName>
</protein>
<dbReference type="PANTHER" id="PTHR10314">
    <property type="entry name" value="CYSTATHIONINE BETA-SYNTHASE"/>
    <property type="match status" value="1"/>
</dbReference>
<evidence type="ECO:0000313" key="7">
    <source>
        <dbReference type="Proteomes" id="UP001197114"/>
    </source>
</evidence>
<dbReference type="CDD" id="cd01561">
    <property type="entry name" value="CBS_like"/>
    <property type="match status" value="1"/>
</dbReference>
<sequence length="330" mass="35171">MIIHHAHKVVTDDVFLMLDGFLPDSEVFLKLEGLNPAGSIKLKAAVGMVEDAEQHGRLRPGSRLIESSSGSLGIALAIVAAGRGYSFTCVTDPNVSPQSLAAIKALGAHVVQVEKRDANGGYLGTRIAYIRERLAEDSGLVWLNQYANPANPSTHASTTASSVLRNIGRVDQLFVGAGTTGTLMGCVSHFRAHSPHTKITAVDAVGSVTFGGRPQPRRIPGLGTSRTPELCVPEAVDEVIHVAEPDAVRMCRRIARERGLLTGGSTGSVLAALAQAAPFIPSGSRVVALSPDMGERYLQTIYHDDWVHETFGRHVLESLDLDLDHLTVPV</sequence>
<keyword evidence="4" id="KW-0663">Pyridoxal phosphate</keyword>
<name>A0ABS6YJW3_9ACTN</name>
<comment type="subunit">
    <text evidence="2">Homodimer.</text>
</comment>
<evidence type="ECO:0000256" key="2">
    <source>
        <dbReference type="ARBA" id="ARBA00011738"/>
    </source>
</evidence>
<reference evidence="6 7" key="1">
    <citation type="submission" date="2019-11" db="EMBL/GenBank/DDBJ databases">
        <authorList>
            <person name="Ay H."/>
        </authorList>
    </citation>
    <scope>NUCLEOTIDE SEQUENCE [LARGE SCALE GENOMIC DNA]</scope>
    <source>
        <strain evidence="6 7">BG9H</strain>
    </source>
</reference>
<accession>A0ABS6YJW3</accession>
<comment type="caution">
    <text evidence="6">The sequence shown here is derived from an EMBL/GenBank/DDBJ whole genome shotgun (WGS) entry which is preliminary data.</text>
</comment>
<evidence type="ECO:0000256" key="4">
    <source>
        <dbReference type="ARBA" id="ARBA00022898"/>
    </source>
</evidence>
<dbReference type="RefSeq" id="WP_219687382.1">
    <property type="nucleotide sequence ID" value="NZ_WMBF01000021.1"/>
</dbReference>
<organism evidence="6 7">
    <name type="scientific">Streptomyces anatolicus</name>
    <dbReference type="NCBI Taxonomy" id="2675858"/>
    <lineage>
        <taxon>Bacteria</taxon>
        <taxon>Bacillati</taxon>
        <taxon>Actinomycetota</taxon>
        <taxon>Actinomycetes</taxon>
        <taxon>Kitasatosporales</taxon>
        <taxon>Streptomycetaceae</taxon>
        <taxon>Streptomyces</taxon>
    </lineage>
</organism>
<gene>
    <name evidence="6" type="primary">sbnA</name>
    <name evidence="6" type="ORF">GKQ77_04455</name>
</gene>
<keyword evidence="7" id="KW-1185">Reference proteome</keyword>
<keyword evidence="3" id="KW-0808">Transferase</keyword>
<evidence type="ECO:0000259" key="5">
    <source>
        <dbReference type="Pfam" id="PF00291"/>
    </source>
</evidence>